<dbReference type="PANTHER" id="PTHR10039:SF14">
    <property type="entry name" value="NACHT DOMAIN-CONTAINING PROTEIN"/>
    <property type="match status" value="1"/>
</dbReference>
<dbReference type="EMBL" id="MU853581">
    <property type="protein sequence ID" value="KAK4144037.1"/>
    <property type="molecule type" value="Genomic_DNA"/>
</dbReference>
<dbReference type="Pfam" id="PF17100">
    <property type="entry name" value="NACHT_N"/>
    <property type="match status" value="1"/>
</dbReference>
<feature type="region of interest" description="Disordered" evidence="3">
    <location>
        <begin position="54"/>
        <end position="79"/>
    </location>
</feature>
<dbReference type="SUPFAM" id="SSF48403">
    <property type="entry name" value="Ankyrin repeat"/>
    <property type="match status" value="1"/>
</dbReference>
<feature type="repeat" description="ANK" evidence="2">
    <location>
        <begin position="1131"/>
        <end position="1159"/>
    </location>
</feature>
<dbReference type="AlphaFoldDB" id="A0AAN6ZML6"/>
<feature type="repeat" description="ANK" evidence="2">
    <location>
        <begin position="1001"/>
        <end position="1033"/>
    </location>
</feature>
<dbReference type="GeneID" id="87817237"/>
<feature type="repeat" description="ANK" evidence="2">
    <location>
        <begin position="1067"/>
        <end position="1099"/>
    </location>
</feature>
<dbReference type="PROSITE" id="PS50088">
    <property type="entry name" value="ANK_REPEAT"/>
    <property type="match status" value="8"/>
</dbReference>
<dbReference type="SUPFAM" id="SSF52540">
    <property type="entry name" value="P-loop containing nucleoside triphosphate hydrolases"/>
    <property type="match status" value="1"/>
</dbReference>
<evidence type="ECO:0000313" key="5">
    <source>
        <dbReference type="EMBL" id="KAK4144037.1"/>
    </source>
</evidence>
<dbReference type="Pfam" id="PF24883">
    <property type="entry name" value="NPHP3_N"/>
    <property type="match status" value="1"/>
</dbReference>
<dbReference type="RefSeq" id="XP_062637408.1">
    <property type="nucleotide sequence ID" value="XM_062780624.1"/>
</dbReference>
<dbReference type="InterPro" id="IPR007111">
    <property type="entry name" value="NACHT_NTPase"/>
</dbReference>
<keyword evidence="1" id="KW-0677">Repeat</keyword>
<accession>A0AAN6ZML6</accession>
<evidence type="ECO:0000259" key="4">
    <source>
        <dbReference type="PROSITE" id="PS50837"/>
    </source>
</evidence>
<protein>
    <recommendedName>
        <fullName evidence="4">NACHT domain-containing protein</fullName>
    </recommendedName>
</protein>
<reference evidence="5" key="2">
    <citation type="submission" date="2023-05" db="EMBL/GenBank/DDBJ databases">
        <authorList>
            <consortium name="Lawrence Berkeley National Laboratory"/>
            <person name="Steindorff A."/>
            <person name="Hensen N."/>
            <person name="Bonometti L."/>
            <person name="Westerberg I."/>
            <person name="Brannstrom I.O."/>
            <person name="Guillou S."/>
            <person name="Cros-Aarteil S."/>
            <person name="Calhoun S."/>
            <person name="Haridas S."/>
            <person name="Kuo A."/>
            <person name="Mondo S."/>
            <person name="Pangilinan J."/>
            <person name="Riley R."/>
            <person name="Labutti K."/>
            <person name="Andreopoulos B."/>
            <person name="Lipzen A."/>
            <person name="Chen C."/>
            <person name="Yanf M."/>
            <person name="Daum C."/>
            <person name="Ng V."/>
            <person name="Clum A."/>
            <person name="Ohm R."/>
            <person name="Martin F."/>
            <person name="Silar P."/>
            <person name="Natvig D."/>
            <person name="Lalanne C."/>
            <person name="Gautier V."/>
            <person name="Ament-Velasquez S.L."/>
            <person name="Kruys A."/>
            <person name="Hutchinson M.I."/>
            <person name="Powell A.J."/>
            <person name="Barry K."/>
            <person name="Miller A.N."/>
            <person name="Grigoriev I.V."/>
            <person name="Debuchy R."/>
            <person name="Gladieux P."/>
            <person name="Thoren M.H."/>
            <person name="Johannesson H."/>
        </authorList>
    </citation>
    <scope>NUCLEOTIDE SEQUENCE</scope>
    <source>
        <strain evidence="5">CBS 141.50</strain>
    </source>
</reference>
<dbReference type="InterPro" id="IPR055497">
    <property type="entry name" value="DUF7069"/>
</dbReference>
<dbReference type="Proteomes" id="UP001302676">
    <property type="component" value="Unassembled WGS sequence"/>
</dbReference>
<dbReference type="InterPro" id="IPR031359">
    <property type="entry name" value="NACHT_N"/>
</dbReference>
<feature type="repeat" description="ANK" evidence="2">
    <location>
        <begin position="1033"/>
        <end position="1065"/>
    </location>
</feature>
<feature type="repeat" description="ANK" evidence="2">
    <location>
        <begin position="1163"/>
        <end position="1195"/>
    </location>
</feature>
<dbReference type="InterPro" id="IPR056884">
    <property type="entry name" value="NPHP3-like_N"/>
</dbReference>
<dbReference type="PRINTS" id="PR01415">
    <property type="entry name" value="ANKYRIN"/>
</dbReference>
<dbReference type="InterPro" id="IPR054471">
    <property type="entry name" value="GPIID_WHD"/>
</dbReference>
<dbReference type="InterPro" id="IPR036770">
    <property type="entry name" value="Ankyrin_rpt-contain_sf"/>
</dbReference>
<dbReference type="Pfam" id="PF12796">
    <property type="entry name" value="Ank_2"/>
    <property type="match status" value="3"/>
</dbReference>
<dbReference type="SMART" id="SM00248">
    <property type="entry name" value="ANK"/>
    <property type="match status" value="8"/>
</dbReference>
<feature type="repeat" description="ANK" evidence="2">
    <location>
        <begin position="936"/>
        <end position="968"/>
    </location>
</feature>
<dbReference type="PROSITE" id="PS50297">
    <property type="entry name" value="ANK_REP_REGION"/>
    <property type="match status" value="8"/>
</dbReference>
<dbReference type="Pfam" id="PF13637">
    <property type="entry name" value="Ank_4"/>
    <property type="match status" value="1"/>
</dbReference>
<dbReference type="PANTHER" id="PTHR10039">
    <property type="entry name" value="AMELOGENIN"/>
    <property type="match status" value="1"/>
</dbReference>
<evidence type="ECO:0000313" key="6">
    <source>
        <dbReference type="Proteomes" id="UP001302676"/>
    </source>
</evidence>
<feature type="repeat" description="ANK" evidence="2">
    <location>
        <begin position="903"/>
        <end position="935"/>
    </location>
</feature>
<dbReference type="PROSITE" id="PS50837">
    <property type="entry name" value="NACHT"/>
    <property type="match status" value="1"/>
</dbReference>
<dbReference type="Gene3D" id="3.40.50.300">
    <property type="entry name" value="P-loop containing nucleotide triphosphate hydrolases"/>
    <property type="match status" value="1"/>
</dbReference>
<comment type="caution">
    <text evidence="5">The sequence shown here is derived from an EMBL/GenBank/DDBJ whole genome shotgun (WGS) entry which is preliminary data.</text>
</comment>
<dbReference type="InterPro" id="IPR002110">
    <property type="entry name" value="Ankyrin_rpt"/>
</dbReference>
<proteinExistence type="predicted"/>
<feature type="region of interest" description="Disordered" evidence="3">
    <location>
        <begin position="1"/>
        <end position="21"/>
    </location>
</feature>
<organism evidence="5 6">
    <name type="scientific">Dichotomopilus funicola</name>
    <dbReference type="NCBI Taxonomy" id="1934379"/>
    <lineage>
        <taxon>Eukaryota</taxon>
        <taxon>Fungi</taxon>
        <taxon>Dikarya</taxon>
        <taxon>Ascomycota</taxon>
        <taxon>Pezizomycotina</taxon>
        <taxon>Sordariomycetes</taxon>
        <taxon>Sordariomycetidae</taxon>
        <taxon>Sordariales</taxon>
        <taxon>Chaetomiaceae</taxon>
        <taxon>Dichotomopilus</taxon>
    </lineage>
</organism>
<dbReference type="InterPro" id="IPR027417">
    <property type="entry name" value="P-loop_NTPase"/>
</dbReference>
<name>A0AAN6ZML6_9PEZI</name>
<evidence type="ECO:0000256" key="3">
    <source>
        <dbReference type="SAM" id="MobiDB-lite"/>
    </source>
</evidence>
<dbReference type="Pfam" id="PF22939">
    <property type="entry name" value="WHD_GPIID"/>
    <property type="match status" value="1"/>
</dbReference>
<keyword evidence="2" id="KW-0040">ANK repeat</keyword>
<dbReference type="Pfam" id="PF23239">
    <property type="entry name" value="DUF7069"/>
    <property type="match status" value="1"/>
</dbReference>
<dbReference type="Gene3D" id="1.25.40.20">
    <property type="entry name" value="Ankyrin repeat-containing domain"/>
    <property type="match status" value="2"/>
</dbReference>
<evidence type="ECO:0000256" key="1">
    <source>
        <dbReference type="ARBA" id="ARBA00022737"/>
    </source>
</evidence>
<feature type="repeat" description="ANK" evidence="2">
    <location>
        <begin position="969"/>
        <end position="1001"/>
    </location>
</feature>
<evidence type="ECO:0000256" key="2">
    <source>
        <dbReference type="PROSITE-ProRule" id="PRU00023"/>
    </source>
</evidence>
<gene>
    <name evidence="5" type="ORF">C8A04DRAFT_28380</name>
</gene>
<keyword evidence="6" id="KW-1185">Reference proteome</keyword>
<feature type="domain" description="NACHT" evidence="4">
    <location>
        <begin position="444"/>
        <end position="589"/>
    </location>
</feature>
<reference evidence="5" key="1">
    <citation type="journal article" date="2023" name="Mol. Phylogenet. Evol.">
        <title>Genome-scale phylogeny and comparative genomics of the fungal order Sordariales.</title>
        <authorList>
            <person name="Hensen N."/>
            <person name="Bonometti L."/>
            <person name="Westerberg I."/>
            <person name="Brannstrom I.O."/>
            <person name="Guillou S."/>
            <person name="Cros-Aarteil S."/>
            <person name="Calhoun S."/>
            <person name="Haridas S."/>
            <person name="Kuo A."/>
            <person name="Mondo S."/>
            <person name="Pangilinan J."/>
            <person name="Riley R."/>
            <person name="LaButti K."/>
            <person name="Andreopoulos B."/>
            <person name="Lipzen A."/>
            <person name="Chen C."/>
            <person name="Yan M."/>
            <person name="Daum C."/>
            <person name="Ng V."/>
            <person name="Clum A."/>
            <person name="Steindorff A."/>
            <person name="Ohm R.A."/>
            <person name="Martin F."/>
            <person name="Silar P."/>
            <person name="Natvig D.O."/>
            <person name="Lalanne C."/>
            <person name="Gautier V."/>
            <person name="Ament-Velasquez S.L."/>
            <person name="Kruys A."/>
            <person name="Hutchinson M.I."/>
            <person name="Powell A.J."/>
            <person name="Barry K."/>
            <person name="Miller A.N."/>
            <person name="Grigoriev I.V."/>
            <person name="Debuchy R."/>
            <person name="Gladieux P."/>
            <person name="Hiltunen Thoren M."/>
            <person name="Johannesson H."/>
        </authorList>
    </citation>
    <scope>NUCLEOTIDE SEQUENCE</scope>
    <source>
        <strain evidence="5">CBS 141.50</strain>
    </source>
</reference>
<sequence length="1202" mass="133754">MRSSAHKSPNPDEIAPSSSRALSIRRRLDQFGSKCLEPFSRKGRKTGLLKAALSTRPGSATTTKLPEDAIPGGRARKSTPGCPQASLLLWDRAYDALKEKDRLLVEEYEALLSRELPATNAEYTSESSTYTDTACRDGQYSVHDFNPAARQVQMMAIAEGALARLDAKAIQYRIFGRTYVLKDQITEAVKVVEQLKGIIGEAVKVSPQASVAWAGICVVIPLLANPSAQDTANRDGFTYVANRMGYYTALEPLLSRLLHDSSGAKTANDNLAARCNDNIEHLYQHILEFQLRSIRHYHRHWLCGLARDTIAYDGWKQTQLKVQELEKAVSSDLSQINALSSRQELESLSKTADDSFQVLRQVLLTNKDHLRTTGEVRDLLSEKQQIEKEHQAQKCHQTFRLTRGGTEDDSYEWYKGRVEDRVEGTCEWFLKHENFQSWLKRDTGPLLVSADPGCGKSVLAKYLIDRVLPSRGEANTCYFFFKDQDQNTLSQALCALLHQLFSQQPALICHAMPGFAENGFKIVTNTKLLWDILEAATEDSAAKPTTFVLDALDECVETDFRELMRQLTAFFVGKSVASRRVKFLLTGRPYSTVLSGFRELVDAFPYIRIPGEDENHSDAISNEVDHVIRHRVRKLDLSKHIEGYLEQRLVNVVHRTYLWVYLVFDYLQAEGFQKTKMGVDLVLQNIPTTVNHAYEKILARHKDSPIAQRIFSIILAASRPLTMAEMNVAVIINLSSGSRDDPELESEDDFRETLRRVCGLFVSIYHDRVYFLHQTAREFLLATPPSSGHAVPPWKHSITMRQAHTVLAEICVFYLDYLMPHSSLEELHRISQVNDGENDKNDDEYPPLLGYSALYWGMHFREAAVEEDFVIIPSALRICDETSKCCPAWFYLYRRHLDHTLPGGMSGLAIASHFGHETLAALLLAKGADVNAVDSNDFTALHMATLQGDKAVAELLIMKGADVDTAGSSYWTPLQLAVMHGDKAMIDLLMTNGACVNKGGHAQTPLHLAAKEGHKSIVDLLITNGADIEGDDFGETPLQYAVGEGHKDIVDLLVANGANVDPTDRGWSLTPLQCAAKGGHEAIVDFLVAKGADIDRTISHAHLNIQTKGYKAIVDLLLATRANVDIRNYDWNLTPLQHAAKGGYKAIVNLLIRNGADIERGGLGDPPLQLAVKGGHKAIVDLLVANGAKVDTKGRVIDLRQG</sequence>